<organism evidence="1">
    <name type="scientific">Notodromas monacha</name>
    <dbReference type="NCBI Taxonomy" id="399045"/>
    <lineage>
        <taxon>Eukaryota</taxon>
        <taxon>Metazoa</taxon>
        <taxon>Ecdysozoa</taxon>
        <taxon>Arthropoda</taxon>
        <taxon>Crustacea</taxon>
        <taxon>Oligostraca</taxon>
        <taxon>Ostracoda</taxon>
        <taxon>Podocopa</taxon>
        <taxon>Podocopida</taxon>
        <taxon>Cypridocopina</taxon>
        <taxon>Cypridoidea</taxon>
        <taxon>Cyprididae</taxon>
        <taxon>Notodromas</taxon>
    </lineage>
</organism>
<accession>A0A7R9GH49</accession>
<dbReference type="InterPro" id="IPR036322">
    <property type="entry name" value="WD40_repeat_dom_sf"/>
</dbReference>
<dbReference type="Proteomes" id="UP000678499">
    <property type="component" value="Unassembled WGS sequence"/>
</dbReference>
<evidence type="ECO:0000313" key="1">
    <source>
        <dbReference type="EMBL" id="CAD7282248.1"/>
    </source>
</evidence>
<reference evidence="1" key="1">
    <citation type="submission" date="2020-11" db="EMBL/GenBank/DDBJ databases">
        <authorList>
            <person name="Tran Van P."/>
        </authorList>
    </citation>
    <scope>NUCLEOTIDE SEQUENCE</scope>
</reference>
<keyword evidence="2" id="KW-1185">Reference proteome</keyword>
<dbReference type="AlphaFoldDB" id="A0A7R9GH49"/>
<sequence length="303" mass="34851">MDGKLVREMPKNFSYIDFRKFLTEESAKGKQFITFLDNYKTEVPDIIGQYRHECHEDSSSSKACCPLRGNPRRRCKACWLRAGLENLCDLDFRTYKGMMLCLPEHMHVKLPPRFRFADKAKRGAAAAADDDNDDDDDIDDDEHYGHLLEEVDDLKFAEGVDSVELLHLSICVWNSSKYGTAVTGRCVRQWEDPYSSYIYSLDTDRGNLVVAGYAENSIVRIFDCRTAVPVKEMYVTRLRSPIYSVSFDTCAIYAALDVALMMVDFNHCVKHYRVNADTATLHCVNSSFVKEERLPRNLRRGFR</sequence>
<dbReference type="EMBL" id="OA885682">
    <property type="protein sequence ID" value="CAD7282248.1"/>
    <property type="molecule type" value="Genomic_DNA"/>
</dbReference>
<dbReference type="OrthoDB" id="435188at2759"/>
<gene>
    <name evidence="1" type="ORF">NMOB1V02_LOCUS9877</name>
</gene>
<dbReference type="EMBL" id="CAJPEX010003645">
    <property type="protein sequence ID" value="CAG0922400.1"/>
    <property type="molecule type" value="Genomic_DNA"/>
</dbReference>
<evidence type="ECO:0000313" key="2">
    <source>
        <dbReference type="Proteomes" id="UP000678499"/>
    </source>
</evidence>
<name>A0A7R9GH49_9CRUS</name>
<dbReference type="SUPFAM" id="SSF50978">
    <property type="entry name" value="WD40 repeat-like"/>
    <property type="match status" value="1"/>
</dbReference>
<protein>
    <submittedName>
        <fullName evidence="1">Uncharacterized protein</fullName>
    </submittedName>
</protein>
<proteinExistence type="predicted"/>